<feature type="transmembrane region" description="Helical" evidence="1">
    <location>
        <begin position="38"/>
        <end position="62"/>
    </location>
</feature>
<keyword evidence="1" id="KW-1133">Transmembrane helix</keyword>
<keyword evidence="1" id="KW-0472">Membrane</keyword>
<dbReference type="EMBL" id="MK250091">
    <property type="protein sequence ID" value="QDY52365.1"/>
    <property type="molecule type" value="Genomic_DNA"/>
</dbReference>
<gene>
    <name evidence="2" type="ORF">7_13</name>
</gene>
<organism evidence="2">
    <name type="scientific">Mimiviridae sp. ChoanoV1</name>
    <dbReference type="NCBI Taxonomy" id="2596887"/>
    <lineage>
        <taxon>Viruses</taxon>
        <taxon>Varidnaviria</taxon>
        <taxon>Bamfordvirae</taxon>
        <taxon>Nucleocytoviricota</taxon>
        <taxon>Megaviricetes</taxon>
        <taxon>Imitervirales</taxon>
        <taxon>Schizomimiviridae</taxon>
    </lineage>
</organism>
<evidence type="ECO:0000313" key="2">
    <source>
        <dbReference type="EMBL" id="QDY52365.1"/>
    </source>
</evidence>
<name>A0A5B8IIF2_9VIRU</name>
<sequence>MNLILIFLFNLSLFKFTKSDDNTTSIKNIINIMEQKEYYLIITGILLGTLIFLFIAFVLLYIRNKKPNIIYDFGNSDYSKKNNEEINDDIETNSFCEEIFENKKITKQNSMLLKLEDNTSEEFNGFNDEYLEVNSPPTLKKRNSSSSLKRAKSLENVKVNDRNIDKKGNNIDKHYQENKIYQKENREEHNYLNDKNNLLNELKKNLPDLIPRNMI</sequence>
<proteinExistence type="predicted"/>
<accession>A0A5B8IIF2</accession>
<reference evidence="2" key="1">
    <citation type="submission" date="2018-11" db="EMBL/GenBank/DDBJ databases">
        <title>A distinct lineage of giant viruses engineers rhodopsin photosystems in predatory marine eukaryotes.</title>
        <authorList>
            <person name="Needham D.M."/>
            <person name="Yoshizawa S."/>
            <person name="Hosaka T."/>
            <person name="Poirier C."/>
            <person name="Choi C.-J."/>
            <person name="Hehenberger E."/>
            <person name="Irwin N.A.T."/>
            <person name="Wilken S."/>
            <person name="Yung C.-M."/>
            <person name="Bachy C."/>
            <person name="Kurihara R."/>
            <person name="Nakajima Y."/>
            <person name="Kojima K."/>
            <person name="Kimura-Someya T."/>
            <person name="Leonard G."/>
            <person name="Malmstrom R.R."/>
            <person name="Mende D."/>
            <person name="Olson D.K."/>
            <person name="Sudo Y."/>
            <person name="Sudek S."/>
            <person name="Richards T.A."/>
            <person name="DeLong E.F."/>
            <person name="Keeling P.J."/>
            <person name="Santoro A.E."/>
            <person name="Shirouzu M."/>
            <person name="Iwasaki W."/>
            <person name="Worden A.Z."/>
        </authorList>
    </citation>
    <scope>NUCLEOTIDE SEQUENCE</scope>
</reference>
<evidence type="ECO:0000256" key="1">
    <source>
        <dbReference type="SAM" id="Phobius"/>
    </source>
</evidence>
<protein>
    <submittedName>
        <fullName evidence="2">Uncharacterized protein</fullName>
    </submittedName>
</protein>
<keyword evidence="1" id="KW-0812">Transmembrane</keyword>